<dbReference type="STRING" id="519424.AZF04_13660"/>
<dbReference type="RefSeq" id="WP_061950304.1">
    <property type="nucleotide sequence ID" value="NZ_LTAO01000040.1"/>
</dbReference>
<dbReference type="Pfam" id="PF08810">
    <property type="entry name" value="KapB"/>
    <property type="match status" value="1"/>
</dbReference>
<sequence>MMVQAVYKTGVYIGECLEKNVDDNKALVKVLAVKKHPKQGDLHHPNMAEGVYFHQRKALAEFEKAWMPLSSMKDFDETFLNYKESLKQAWEHLYNQHENQPSPFSQKTIQCLMDLKKDYSFE</sequence>
<reference evidence="1" key="1">
    <citation type="submission" date="2016-02" db="EMBL/GenBank/DDBJ databases">
        <title>Genome sequence of Bacillus trypoxylicola KCTC 13244(T).</title>
        <authorList>
            <person name="Jeong H."/>
            <person name="Park S.-H."/>
            <person name="Choi S.-K."/>
        </authorList>
    </citation>
    <scope>NUCLEOTIDE SEQUENCE [LARGE SCALE GENOMIC DNA]</scope>
    <source>
        <strain evidence="1">KCTC 13244</strain>
    </source>
</reference>
<dbReference type="Gene3D" id="2.30.30.430">
    <property type="entry name" value="Kinase associated protein B domain"/>
    <property type="match status" value="1"/>
</dbReference>
<dbReference type="EMBL" id="LTAO01000040">
    <property type="protein sequence ID" value="KYG25532.1"/>
    <property type="molecule type" value="Genomic_DNA"/>
</dbReference>
<dbReference type="OrthoDB" id="2407789at2"/>
<protein>
    <submittedName>
        <fullName evidence="1">Kinase</fullName>
    </submittedName>
</protein>
<proteinExistence type="predicted"/>
<dbReference type="InterPro" id="IPR014916">
    <property type="entry name" value="KapB"/>
</dbReference>
<dbReference type="InterPro" id="IPR038080">
    <property type="entry name" value="KapB_sf"/>
</dbReference>
<accession>A0A161QC63</accession>
<gene>
    <name evidence="1" type="ORF">AZF04_13660</name>
</gene>
<evidence type="ECO:0000313" key="1">
    <source>
        <dbReference type="EMBL" id="KYG25532.1"/>
    </source>
</evidence>
<dbReference type="AlphaFoldDB" id="A0A161QC63"/>
<evidence type="ECO:0000313" key="2">
    <source>
        <dbReference type="Proteomes" id="UP000075806"/>
    </source>
</evidence>
<keyword evidence="2" id="KW-1185">Reference proteome</keyword>
<dbReference type="Proteomes" id="UP000075806">
    <property type="component" value="Unassembled WGS sequence"/>
</dbReference>
<keyword evidence="1" id="KW-0418">Kinase</keyword>
<comment type="caution">
    <text evidence="1">The sequence shown here is derived from an EMBL/GenBank/DDBJ whole genome shotgun (WGS) entry which is preliminary data.</text>
</comment>
<keyword evidence="1" id="KW-0808">Transferase</keyword>
<dbReference type="SUPFAM" id="SSF141251">
    <property type="entry name" value="Kinase-associated protein B-like"/>
    <property type="match status" value="1"/>
</dbReference>
<name>A0A161QC63_9BACI</name>
<organism evidence="1 2">
    <name type="scientific">Alkalihalobacillus trypoxylicola</name>
    <dbReference type="NCBI Taxonomy" id="519424"/>
    <lineage>
        <taxon>Bacteria</taxon>
        <taxon>Bacillati</taxon>
        <taxon>Bacillota</taxon>
        <taxon>Bacilli</taxon>
        <taxon>Bacillales</taxon>
        <taxon>Bacillaceae</taxon>
        <taxon>Alkalihalobacillus</taxon>
    </lineage>
</organism>
<dbReference type="GO" id="GO:0016301">
    <property type="term" value="F:kinase activity"/>
    <property type="evidence" value="ECO:0007669"/>
    <property type="project" value="UniProtKB-KW"/>
</dbReference>
<dbReference type="SMART" id="SM01298">
    <property type="entry name" value="KapB"/>
    <property type="match status" value="1"/>
</dbReference>